<protein>
    <submittedName>
        <fullName evidence="7">Tyrosine-type recombinase/integrase</fullName>
    </submittedName>
</protein>
<dbReference type="CDD" id="cd01189">
    <property type="entry name" value="INT_ICEBs1_C_like"/>
    <property type="match status" value="1"/>
</dbReference>
<dbReference type="InterPro" id="IPR044068">
    <property type="entry name" value="CB"/>
</dbReference>
<dbReference type="Gene3D" id="1.10.150.130">
    <property type="match status" value="1"/>
</dbReference>
<evidence type="ECO:0000313" key="7">
    <source>
        <dbReference type="EMBL" id="MFI2473473.1"/>
    </source>
</evidence>
<dbReference type="InterPro" id="IPR058717">
    <property type="entry name" value="Phage_L5_Integrase_N"/>
</dbReference>
<proteinExistence type="inferred from homology"/>
<organism evidence="7 8">
    <name type="scientific">Nocardia xishanensis</name>
    <dbReference type="NCBI Taxonomy" id="238964"/>
    <lineage>
        <taxon>Bacteria</taxon>
        <taxon>Bacillati</taxon>
        <taxon>Actinomycetota</taxon>
        <taxon>Actinomycetes</taxon>
        <taxon>Mycobacteriales</taxon>
        <taxon>Nocardiaceae</taxon>
        <taxon>Nocardia</taxon>
    </lineage>
</organism>
<dbReference type="Pfam" id="PF00589">
    <property type="entry name" value="Phage_integrase"/>
    <property type="match status" value="1"/>
</dbReference>
<evidence type="ECO:0000313" key="8">
    <source>
        <dbReference type="Proteomes" id="UP001611415"/>
    </source>
</evidence>
<dbReference type="InterPro" id="IPR013762">
    <property type="entry name" value="Integrase-like_cat_sf"/>
</dbReference>
<name>A0ABW7WXC5_9NOCA</name>
<dbReference type="RefSeq" id="WP_397092105.1">
    <property type="nucleotide sequence ID" value="NZ_JBIRYO010000004.1"/>
</dbReference>
<reference evidence="7 8" key="1">
    <citation type="submission" date="2024-10" db="EMBL/GenBank/DDBJ databases">
        <title>The Natural Products Discovery Center: Release of the First 8490 Sequenced Strains for Exploring Actinobacteria Biosynthetic Diversity.</title>
        <authorList>
            <person name="Kalkreuter E."/>
            <person name="Kautsar S.A."/>
            <person name="Yang D."/>
            <person name="Bader C.D."/>
            <person name="Teijaro C.N."/>
            <person name="Fluegel L."/>
            <person name="Davis C.M."/>
            <person name="Simpson J.R."/>
            <person name="Lauterbach L."/>
            <person name="Steele A.D."/>
            <person name="Gui C."/>
            <person name="Meng S."/>
            <person name="Li G."/>
            <person name="Viehrig K."/>
            <person name="Ye F."/>
            <person name="Su P."/>
            <person name="Kiefer A.F."/>
            <person name="Nichols A."/>
            <person name="Cepeda A.J."/>
            <person name="Yan W."/>
            <person name="Fan B."/>
            <person name="Jiang Y."/>
            <person name="Adhikari A."/>
            <person name="Zheng C.-J."/>
            <person name="Schuster L."/>
            <person name="Cowan T.M."/>
            <person name="Smanski M.J."/>
            <person name="Chevrette M.G."/>
            <person name="De Carvalho L.P.S."/>
            <person name="Shen B."/>
        </authorList>
    </citation>
    <scope>NUCLEOTIDE SEQUENCE [LARGE SCALE GENOMIC DNA]</scope>
    <source>
        <strain evidence="7 8">NPDC019275</strain>
    </source>
</reference>
<evidence type="ECO:0000256" key="3">
    <source>
        <dbReference type="ARBA" id="ARBA00023172"/>
    </source>
</evidence>
<dbReference type="SUPFAM" id="SSF56349">
    <property type="entry name" value="DNA breaking-rejoining enzymes"/>
    <property type="match status" value="1"/>
</dbReference>
<keyword evidence="3" id="KW-0233">DNA recombination</keyword>
<evidence type="ECO:0000256" key="4">
    <source>
        <dbReference type="PROSITE-ProRule" id="PRU01248"/>
    </source>
</evidence>
<evidence type="ECO:0000256" key="1">
    <source>
        <dbReference type="ARBA" id="ARBA00008857"/>
    </source>
</evidence>
<dbReference type="Pfam" id="PF26003">
    <property type="entry name" value="Integrase_N_phage"/>
    <property type="match status" value="1"/>
</dbReference>
<dbReference type="InterPro" id="IPR002104">
    <property type="entry name" value="Integrase_catalytic"/>
</dbReference>
<gene>
    <name evidence="7" type="ORF">ACH49W_08850</name>
</gene>
<dbReference type="PROSITE" id="PS51898">
    <property type="entry name" value="TYR_RECOMBINASE"/>
    <property type="match status" value="1"/>
</dbReference>
<feature type="domain" description="Tyr recombinase" evidence="5">
    <location>
        <begin position="159"/>
        <end position="340"/>
    </location>
</feature>
<accession>A0ABW7WXC5</accession>
<dbReference type="Proteomes" id="UP001611415">
    <property type="component" value="Unassembled WGS sequence"/>
</dbReference>
<evidence type="ECO:0000256" key="2">
    <source>
        <dbReference type="ARBA" id="ARBA00023125"/>
    </source>
</evidence>
<dbReference type="InterPro" id="IPR010998">
    <property type="entry name" value="Integrase_recombinase_N"/>
</dbReference>
<comment type="caution">
    <text evidence="7">The sequence shown here is derived from an EMBL/GenBank/DDBJ whole genome shotgun (WGS) entry which is preliminary data.</text>
</comment>
<dbReference type="PANTHER" id="PTHR30349:SF64">
    <property type="entry name" value="PROPHAGE INTEGRASE INTD-RELATED"/>
    <property type="match status" value="1"/>
</dbReference>
<dbReference type="PROSITE" id="PS51900">
    <property type="entry name" value="CB"/>
    <property type="match status" value="1"/>
</dbReference>
<keyword evidence="8" id="KW-1185">Reference proteome</keyword>
<dbReference type="InterPro" id="IPR011010">
    <property type="entry name" value="DNA_brk_join_enz"/>
</dbReference>
<dbReference type="PANTHER" id="PTHR30349">
    <property type="entry name" value="PHAGE INTEGRASE-RELATED"/>
    <property type="match status" value="1"/>
</dbReference>
<comment type="similarity">
    <text evidence="1">Belongs to the 'phage' integrase family.</text>
</comment>
<dbReference type="Gene3D" id="1.10.443.10">
    <property type="entry name" value="Intergrase catalytic core"/>
    <property type="match status" value="1"/>
</dbReference>
<keyword evidence="2 4" id="KW-0238">DNA-binding</keyword>
<sequence length="353" mass="39466">MPSKLHGKGKRWRARYVDDTGNEYTKRFARKTDAQRWLDNQVASLVQGIHVAPRDAALTVGEWCDEWLKGYAVNRDGTVRQARVHIAQIKAEFGHIRLSTVRPSAVKAWTAKLKDRGHEASYIYALHGRLSQILADAVLDGILVRNPCSKRTSPPMGKQKVYCATTQQVWALYDAMPEHIRIAILLGAFAGLRVSEVSGLRVSDVDFEQCVVHPKQQWPARPLKTDGSEAPIPIPEEFALMLEEAVTARSGERVVTDDFGKPVPPWQIERALRAVRPSVPGLPEEFTFQDLRHYLASLLIANGANIKVVQARMRHATAKTTLDVYGHLWPDTDESTRLVIASVITERVDSLSA</sequence>
<feature type="domain" description="Core-binding (CB)" evidence="6">
    <location>
        <begin position="58"/>
        <end position="138"/>
    </location>
</feature>
<dbReference type="EMBL" id="JBIRYO010000004">
    <property type="protein sequence ID" value="MFI2473473.1"/>
    <property type="molecule type" value="Genomic_DNA"/>
</dbReference>
<dbReference type="InterPro" id="IPR050090">
    <property type="entry name" value="Tyrosine_recombinase_XerCD"/>
</dbReference>
<evidence type="ECO:0000259" key="5">
    <source>
        <dbReference type="PROSITE" id="PS51898"/>
    </source>
</evidence>
<evidence type="ECO:0000259" key="6">
    <source>
        <dbReference type="PROSITE" id="PS51900"/>
    </source>
</evidence>